<evidence type="ECO:0000256" key="2">
    <source>
        <dbReference type="ARBA" id="ARBA00012452"/>
    </source>
</evidence>
<evidence type="ECO:0000259" key="5">
    <source>
        <dbReference type="PROSITE" id="PS50404"/>
    </source>
</evidence>
<dbReference type="EC" id="2.5.1.18" evidence="2"/>
<keyword evidence="8" id="KW-1185">Reference proteome</keyword>
<dbReference type="GO" id="GO:0004364">
    <property type="term" value="F:glutathione transferase activity"/>
    <property type="evidence" value="ECO:0007669"/>
    <property type="project" value="UniProtKB-EC"/>
</dbReference>
<name>A0A8E2ELC1_9PEZI</name>
<evidence type="ECO:0000313" key="7">
    <source>
        <dbReference type="EMBL" id="OCK86107.1"/>
    </source>
</evidence>
<dbReference type="PANTHER" id="PTHR44051:SF20">
    <property type="entry name" value="GLUTATHIONE TRANSFERASE 1 (EUROFUNG)"/>
    <property type="match status" value="1"/>
</dbReference>
<evidence type="ECO:0000259" key="6">
    <source>
        <dbReference type="PROSITE" id="PS50405"/>
    </source>
</evidence>
<dbReference type="SUPFAM" id="SSF52833">
    <property type="entry name" value="Thioredoxin-like"/>
    <property type="match status" value="1"/>
</dbReference>
<dbReference type="Gene3D" id="1.20.1050.130">
    <property type="match status" value="1"/>
</dbReference>
<feature type="domain" description="GST C-terminal" evidence="6">
    <location>
        <begin position="114"/>
        <end position="243"/>
    </location>
</feature>
<dbReference type="InterPro" id="IPR036282">
    <property type="entry name" value="Glutathione-S-Trfase_C_sf"/>
</dbReference>
<dbReference type="PANTHER" id="PTHR44051">
    <property type="entry name" value="GLUTATHIONE S-TRANSFERASE-RELATED"/>
    <property type="match status" value="1"/>
</dbReference>
<evidence type="ECO:0000256" key="3">
    <source>
        <dbReference type="ARBA" id="ARBA00022679"/>
    </source>
</evidence>
<dbReference type="SFLD" id="SFLDS00019">
    <property type="entry name" value="Glutathione_Transferase_(cytos"/>
    <property type="match status" value="1"/>
</dbReference>
<feature type="domain" description="GST N-terminal" evidence="5">
    <location>
        <begin position="23"/>
        <end position="108"/>
    </location>
</feature>
<protein>
    <recommendedName>
        <fullName evidence="2">glutathione transferase</fullName>
        <ecNumber evidence="2">2.5.1.18</ecNumber>
    </recommendedName>
</protein>
<dbReference type="PROSITE" id="PS50404">
    <property type="entry name" value="GST_NTER"/>
    <property type="match status" value="1"/>
</dbReference>
<dbReference type="EMBL" id="KV744809">
    <property type="protein sequence ID" value="OCK86107.1"/>
    <property type="molecule type" value="Genomic_DNA"/>
</dbReference>
<dbReference type="AlphaFoldDB" id="A0A8E2ELC1"/>
<organism evidence="7 8">
    <name type="scientific">Lepidopterella palustris CBS 459.81</name>
    <dbReference type="NCBI Taxonomy" id="1314670"/>
    <lineage>
        <taxon>Eukaryota</taxon>
        <taxon>Fungi</taxon>
        <taxon>Dikarya</taxon>
        <taxon>Ascomycota</taxon>
        <taxon>Pezizomycotina</taxon>
        <taxon>Dothideomycetes</taxon>
        <taxon>Pleosporomycetidae</taxon>
        <taxon>Mytilinidiales</taxon>
        <taxon>Argynnaceae</taxon>
        <taxon>Lepidopterella</taxon>
    </lineage>
</organism>
<dbReference type="OrthoDB" id="2789670at2759"/>
<evidence type="ECO:0000256" key="4">
    <source>
        <dbReference type="ARBA" id="ARBA00047960"/>
    </source>
</evidence>
<dbReference type="PROSITE" id="PS50405">
    <property type="entry name" value="GST_CTER"/>
    <property type="match status" value="1"/>
</dbReference>
<dbReference type="InterPro" id="IPR036249">
    <property type="entry name" value="Thioredoxin-like_sf"/>
</dbReference>
<gene>
    <name evidence="7" type="ORF">K432DRAFT_431209</name>
</gene>
<sequence>MLTNGEPDYSKFEHPKLPDGITLYVKKANPTNTANTIKPLILLEALKIPHHIHIIQSTSSETWFHDVNPYKMVPAISDIGLSSPSSETKIFDSSACLAYLAEKYDADGVFSGKGLEERAAVMAWLMSYTAGLGATGKTWLMLRNKPDAAGALPILVNWIRQEYAALEKRLGEPGQEFVALRERPTIADFAILPLANEKVAATAEIELKREFPRLWEWSERVGALEYVKRAGVRVVGFGHVEGI</sequence>
<dbReference type="Pfam" id="PF13409">
    <property type="entry name" value="GST_N_2"/>
    <property type="match status" value="1"/>
</dbReference>
<dbReference type="InterPro" id="IPR040079">
    <property type="entry name" value="Glutathione_S-Trfase"/>
</dbReference>
<dbReference type="InterPro" id="IPR004045">
    <property type="entry name" value="Glutathione_S-Trfase_N"/>
</dbReference>
<comment type="similarity">
    <text evidence="1">Belongs to the GST superfamily.</text>
</comment>
<dbReference type="Proteomes" id="UP000250266">
    <property type="component" value="Unassembled WGS sequence"/>
</dbReference>
<evidence type="ECO:0000313" key="8">
    <source>
        <dbReference type="Proteomes" id="UP000250266"/>
    </source>
</evidence>
<keyword evidence="3" id="KW-0808">Transferase</keyword>
<dbReference type="SUPFAM" id="SSF47616">
    <property type="entry name" value="GST C-terminal domain-like"/>
    <property type="match status" value="1"/>
</dbReference>
<evidence type="ECO:0000256" key="1">
    <source>
        <dbReference type="ARBA" id="ARBA00007409"/>
    </source>
</evidence>
<proteinExistence type="inferred from homology"/>
<comment type="catalytic activity">
    <reaction evidence="4">
        <text>RX + glutathione = an S-substituted glutathione + a halide anion + H(+)</text>
        <dbReference type="Rhea" id="RHEA:16437"/>
        <dbReference type="ChEBI" id="CHEBI:15378"/>
        <dbReference type="ChEBI" id="CHEBI:16042"/>
        <dbReference type="ChEBI" id="CHEBI:17792"/>
        <dbReference type="ChEBI" id="CHEBI:57925"/>
        <dbReference type="ChEBI" id="CHEBI:90779"/>
        <dbReference type="EC" id="2.5.1.18"/>
    </reaction>
</comment>
<accession>A0A8E2ELC1</accession>
<reference evidence="7 8" key="1">
    <citation type="journal article" date="2016" name="Nat. Commun.">
        <title>Ectomycorrhizal ecology is imprinted in the genome of the dominant symbiotic fungus Cenococcum geophilum.</title>
        <authorList>
            <consortium name="DOE Joint Genome Institute"/>
            <person name="Peter M."/>
            <person name="Kohler A."/>
            <person name="Ohm R.A."/>
            <person name="Kuo A."/>
            <person name="Krutzmann J."/>
            <person name="Morin E."/>
            <person name="Arend M."/>
            <person name="Barry K.W."/>
            <person name="Binder M."/>
            <person name="Choi C."/>
            <person name="Clum A."/>
            <person name="Copeland A."/>
            <person name="Grisel N."/>
            <person name="Haridas S."/>
            <person name="Kipfer T."/>
            <person name="LaButti K."/>
            <person name="Lindquist E."/>
            <person name="Lipzen A."/>
            <person name="Maire R."/>
            <person name="Meier B."/>
            <person name="Mihaltcheva S."/>
            <person name="Molinier V."/>
            <person name="Murat C."/>
            <person name="Poggeler S."/>
            <person name="Quandt C.A."/>
            <person name="Sperisen C."/>
            <person name="Tritt A."/>
            <person name="Tisserant E."/>
            <person name="Crous P.W."/>
            <person name="Henrissat B."/>
            <person name="Nehls U."/>
            <person name="Egli S."/>
            <person name="Spatafora J.W."/>
            <person name="Grigoriev I.V."/>
            <person name="Martin F.M."/>
        </authorList>
    </citation>
    <scope>NUCLEOTIDE SEQUENCE [LARGE SCALE GENOMIC DNA]</scope>
    <source>
        <strain evidence="7 8">CBS 459.81</strain>
    </source>
</reference>
<dbReference type="InterPro" id="IPR010987">
    <property type="entry name" value="Glutathione-S-Trfase_C-like"/>
</dbReference>
<dbReference type="Pfam" id="PF13410">
    <property type="entry name" value="GST_C_2"/>
    <property type="match status" value="1"/>
</dbReference>